<dbReference type="Proteomes" id="UP000602510">
    <property type="component" value="Unassembled WGS sequence"/>
</dbReference>
<feature type="compositionally biased region" description="Acidic residues" evidence="1">
    <location>
        <begin position="60"/>
        <end position="89"/>
    </location>
</feature>
<dbReference type="AlphaFoldDB" id="A0A833SUQ5"/>
<reference evidence="2" key="1">
    <citation type="submission" date="2020-04" db="EMBL/GenBank/DDBJ databases">
        <title>Hybrid Assembly of Korean Phytophthora infestans isolates.</title>
        <authorList>
            <person name="Prokchorchik M."/>
            <person name="Lee Y."/>
            <person name="Seo J."/>
            <person name="Cho J.-H."/>
            <person name="Park Y.-E."/>
            <person name="Jang D.-C."/>
            <person name="Im J.-S."/>
            <person name="Choi J.-G."/>
            <person name="Park H.-J."/>
            <person name="Lee G.-B."/>
            <person name="Lee Y.-G."/>
            <person name="Hong S.-Y."/>
            <person name="Cho K."/>
            <person name="Sohn K.H."/>
        </authorList>
    </citation>
    <scope>NUCLEOTIDE SEQUENCE</scope>
    <source>
        <strain evidence="2">KR_1_A1</strain>
    </source>
</reference>
<accession>A0A833SUQ5</accession>
<name>A0A833SUQ5_PHYIN</name>
<gene>
    <name evidence="2" type="ORF">GN244_ATG01414</name>
</gene>
<evidence type="ECO:0000256" key="1">
    <source>
        <dbReference type="SAM" id="MobiDB-lite"/>
    </source>
</evidence>
<protein>
    <submittedName>
        <fullName evidence="2">Uncharacterized protein</fullName>
    </submittedName>
</protein>
<proteinExistence type="predicted"/>
<keyword evidence="3" id="KW-1185">Reference proteome</keyword>
<organism evidence="2 3">
    <name type="scientific">Phytophthora infestans</name>
    <name type="common">Potato late blight agent</name>
    <name type="synonym">Botrytis infestans</name>
    <dbReference type="NCBI Taxonomy" id="4787"/>
    <lineage>
        <taxon>Eukaryota</taxon>
        <taxon>Sar</taxon>
        <taxon>Stramenopiles</taxon>
        <taxon>Oomycota</taxon>
        <taxon>Peronosporomycetes</taxon>
        <taxon>Peronosporales</taxon>
        <taxon>Peronosporaceae</taxon>
        <taxon>Phytophthora</taxon>
    </lineage>
</organism>
<sequence>MIGTAAKTVRNGPMVTTRSLSAKRTRECTEVDMDVDPDQEMDVSQGQATNKAEDNKDEERDGDGDDSEDASSAENDSDEVAPADDDALDETSGGSRHYGARKRTKQATSTSC</sequence>
<dbReference type="EMBL" id="WSZM01000028">
    <property type="protein sequence ID" value="KAF4046186.1"/>
    <property type="molecule type" value="Genomic_DNA"/>
</dbReference>
<comment type="caution">
    <text evidence="2">The sequence shown here is derived from an EMBL/GenBank/DDBJ whole genome shotgun (WGS) entry which is preliminary data.</text>
</comment>
<evidence type="ECO:0000313" key="2">
    <source>
        <dbReference type="EMBL" id="KAF4046186.1"/>
    </source>
</evidence>
<feature type="compositionally biased region" description="Acidic residues" evidence="1">
    <location>
        <begin position="30"/>
        <end position="41"/>
    </location>
</feature>
<feature type="region of interest" description="Disordered" evidence="1">
    <location>
        <begin position="1"/>
        <end position="112"/>
    </location>
</feature>
<evidence type="ECO:0000313" key="3">
    <source>
        <dbReference type="Proteomes" id="UP000602510"/>
    </source>
</evidence>